<proteinExistence type="predicted"/>
<accession>A0A6P7H419</accession>
<evidence type="ECO:0000313" key="2">
    <source>
        <dbReference type="Proteomes" id="UP000515145"/>
    </source>
</evidence>
<feature type="region of interest" description="Disordered" evidence="1">
    <location>
        <begin position="130"/>
        <end position="222"/>
    </location>
</feature>
<feature type="region of interest" description="Disordered" evidence="1">
    <location>
        <begin position="1"/>
        <end position="78"/>
    </location>
</feature>
<dbReference type="CTD" id="94240"/>
<dbReference type="FunCoup" id="A0A6P7H419">
    <property type="interactions" value="523"/>
</dbReference>
<feature type="compositionally biased region" description="Polar residues" evidence="1">
    <location>
        <begin position="1"/>
        <end position="25"/>
    </location>
</feature>
<feature type="compositionally biased region" description="Polar residues" evidence="1">
    <location>
        <begin position="186"/>
        <end position="206"/>
    </location>
</feature>
<organism evidence="2 3">
    <name type="scientific">Parambassis ranga</name>
    <name type="common">Indian glassy fish</name>
    <dbReference type="NCBI Taxonomy" id="210632"/>
    <lineage>
        <taxon>Eukaryota</taxon>
        <taxon>Metazoa</taxon>
        <taxon>Chordata</taxon>
        <taxon>Craniata</taxon>
        <taxon>Vertebrata</taxon>
        <taxon>Euteleostomi</taxon>
        <taxon>Actinopterygii</taxon>
        <taxon>Neopterygii</taxon>
        <taxon>Teleostei</taxon>
        <taxon>Neoteleostei</taxon>
        <taxon>Acanthomorphata</taxon>
        <taxon>Ovalentaria</taxon>
        <taxon>Ambassidae</taxon>
        <taxon>Parambassis</taxon>
    </lineage>
</organism>
<dbReference type="GeneID" id="114426535"/>
<reference evidence="3" key="1">
    <citation type="submission" date="2025-08" db="UniProtKB">
        <authorList>
            <consortium name="RefSeq"/>
        </authorList>
    </citation>
    <scope>IDENTIFICATION</scope>
</reference>
<dbReference type="InterPro" id="IPR026185">
    <property type="entry name" value="EPSTI1"/>
</dbReference>
<evidence type="ECO:0000313" key="3">
    <source>
        <dbReference type="RefSeq" id="XP_028249815.1"/>
    </source>
</evidence>
<feature type="compositionally biased region" description="Basic and acidic residues" evidence="1">
    <location>
        <begin position="131"/>
        <end position="185"/>
    </location>
</feature>
<protein>
    <submittedName>
        <fullName evidence="3">Epithelial-stromal interaction protein 1</fullName>
    </submittedName>
</protein>
<feature type="compositionally biased region" description="Basic and acidic residues" evidence="1">
    <location>
        <begin position="68"/>
        <end position="78"/>
    </location>
</feature>
<dbReference type="AlphaFoldDB" id="A0A6P7H419"/>
<dbReference type="Proteomes" id="UP000515145">
    <property type="component" value="Chromosome 21"/>
</dbReference>
<name>A0A6P7H419_9TELE</name>
<feature type="region of interest" description="Disordered" evidence="1">
    <location>
        <begin position="266"/>
        <end position="286"/>
    </location>
</feature>
<keyword evidence="2" id="KW-1185">Reference proteome</keyword>
<dbReference type="InParanoid" id="A0A6P7H419"/>
<dbReference type="RefSeq" id="XP_028249815.1">
    <property type="nucleotide sequence ID" value="XM_028394014.1"/>
</dbReference>
<dbReference type="OrthoDB" id="10053624at2759"/>
<sequence>MMDPYQNQRGTREQLNAGRNASYLSDSAAGASGAQTPVDRGDPQTANPPPADRQPRYSGGYTVIPPNESRRNEIKMTAQKDEEVLQRWRETNRVQSVAINPEKLGGHVTQFEARERQFRDLKCSKIQKKLKKEEMDKRRRQEEEEELQRMKAEQREKAERLEERRRRDEQRRSEQLRQDHLRKTENFLQELQSRTPRPQTSTSATHTPLRDLGDAPKSTRNVELEHKRVNAAFLDKLEGQGKEKTKERVADDEGNYVAAEDFGQQTGHYSHLNPDPEQSSGLTGEAEPDYDWALMKLINSFPDCNRDFLEDILYQCSGDYEQAYTLLICTLN</sequence>
<dbReference type="PANTHER" id="PTHR22529">
    <property type="entry name" value="EPITHELIAL-STROMAL INTERACTION PROTEIN 1"/>
    <property type="match status" value="1"/>
</dbReference>
<gene>
    <name evidence="3" type="primary">epsti1</name>
</gene>
<evidence type="ECO:0000256" key="1">
    <source>
        <dbReference type="SAM" id="MobiDB-lite"/>
    </source>
</evidence>
<dbReference type="PANTHER" id="PTHR22529:SF1">
    <property type="entry name" value="EPITHELIAL-STROMAL INTERACTION PROTEIN 1"/>
    <property type="match status" value="1"/>
</dbReference>